<protein>
    <recommendedName>
        <fullName evidence="4">DUF1440 domain-containing protein</fullName>
    </recommendedName>
</protein>
<evidence type="ECO:0000313" key="2">
    <source>
        <dbReference type="EMBL" id="MEY8043511.1"/>
    </source>
</evidence>
<feature type="transmembrane region" description="Helical" evidence="1">
    <location>
        <begin position="82"/>
        <end position="103"/>
    </location>
</feature>
<keyword evidence="3" id="KW-1185">Reference proteome</keyword>
<accession>A0ABV4CUQ2</accession>
<feature type="transmembrane region" description="Helical" evidence="1">
    <location>
        <begin position="18"/>
        <end position="42"/>
    </location>
</feature>
<gene>
    <name evidence="2" type="ORF">AB8O55_29235</name>
</gene>
<evidence type="ECO:0008006" key="4">
    <source>
        <dbReference type="Google" id="ProtNLM"/>
    </source>
</evidence>
<dbReference type="EMBL" id="JBGEHV010000102">
    <property type="protein sequence ID" value="MEY8043511.1"/>
    <property type="molecule type" value="Genomic_DNA"/>
</dbReference>
<keyword evidence="1" id="KW-0812">Transmembrane</keyword>
<keyword evidence="1" id="KW-1133">Transmembrane helix</keyword>
<name>A0ABV4CUQ2_9PSEU</name>
<feature type="transmembrane region" description="Helical" evidence="1">
    <location>
        <begin position="123"/>
        <end position="140"/>
    </location>
</feature>
<comment type="caution">
    <text evidence="2">The sequence shown here is derived from an EMBL/GenBank/DDBJ whole genome shotgun (WGS) entry which is preliminary data.</text>
</comment>
<dbReference type="RefSeq" id="WP_186361386.1">
    <property type="nucleotide sequence ID" value="NZ_JBGEHV010000102.1"/>
</dbReference>
<keyword evidence="1" id="KW-0472">Membrane</keyword>
<dbReference type="Proteomes" id="UP001564626">
    <property type="component" value="Unassembled WGS sequence"/>
</dbReference>
<proteinExistence type="predicted"/>
<evidence type="ECO:0000256" key="1">
    <source>
        <dbReference type="SAM" id="Phobius"/>
    </source>
</evidence>
<sequence>MSTTARPVHPVQAAASRVLYGAVAGIGGGIMFGILMAMMGMLPKVAMLVGSDSAAVGAVVHLAISAILGAGFGLVVPLIRFWPLLGAGVAYGVIWWVLGGLLLMPAGLGMPVFQMGANAMQSLMGHLIYGIVTALIFYGFRRRANHA</sequence>
<reference evidence="2 3" key="1">
    <citation type="submission" date="2024-08" db="EMBL/GenBank/DDBJ databases">
        <title>Genome mining of Saccharopolyspora cebuensis PGLac3 from Nigerian medicinal plant.</title>
        <authorList>
            <person name="Ezeobiora C.E."/>
            <person name="Igbokwe N.H."/>
            <person name="Amin D.H."/>
            <person name="Mendie U.E."/>
        </authorList>
    </citation>
    <scope>NUCLEOTIDE SEQUENCE [LARGE SCALE GENOMIC DNA]</scope>
    <source>
        <strain evidence="2 3">PGLac3</strain>
    </source>
</reference>
<organism evidence="2 3">
    <name type="scientific">Saccharopolyspora cebuensis</name>
    <dbReference type="NCBI Taxonomy" id="418759"/>
    <lineage>
        <taxon>Bacteria</taxon>
        <taxon>Bacillati</taxon>
        <taxon>Actinomycetota</taxon>
        <taxon>Actinomycetes</taxon>
        <taxon>Pseudonocardiales</taxon>
        <taxon>Pseudonocardiaceae</taxon>
        <taxon>Saccharopolyspora</taxon>
    </lineage>
</organism>
<feature type="transmembrane region" description="Helical" evidence="1">
    <location>
        <begin position="54"/>
        <end position="75"/>
    </location>
</feature>
<evidence type="ECO:0000313" key="3">
    <source>
        <dbReference type="Proteomes" id="UP001564626"/>
    </source>
</evidence>